<dbReference type="GO" id="GO:0016788">
    <property type="term" value="F:hydrolase activity, acting on ester bonds"/>
    <property type="evidence" value="ECO:0007669"/>
    <property type="project" value="UniProtKB-ARBA"/>
</dbReference>
<organism evidence="1 2">
    <name type="scientific">Aureimonas endophytica</name>
    <dbReference type="NCBI Taxonomy" id="2027858"/>
    <lineage>
        <taxon>Bacteria</taxon>
        <taxon>Pseudomonadati</taxon>
        <taxon>Pseudomonadota</taxon>
        <taxon>Alphaproteobacteria</taxon>
        <taxon>Hyphomicrobiales</taxon>
        <taxon>Aurantimonadaceae</taxon>
        <taxon>Aureimonas</taxon>
    </lineage>
</organism>
<dbReference type="AlphaFoldDB" id="A0A916ZTP9"/>
<protein>
    <recommendedName>
        <fullName evidence="3">SGNH/GDSL hydrolase family protein</fullName>
    </recommendedName>
</protein>
<evidence type="ECO:0000313" key="1">
    <source>
        <dbReference type="EMBL" id="GGE11080.1"/>
    </source>
</evidence>
<sequence>MKRITLFAKGNVDVHDSLHSCRIGGAIRWNGLNEALRVLAPGTTARVIHETFSRSDALLAAGGALPAPLSAPDLPLGAHWREAQFSTALFETAADAIVLSIQPDIATRLMRHRAERYLLYPDRLADWPAAQRDWLRAEFEPAEAPAPEAFRDNLVAIVRRLRERHDRPILVYNVSSIVPGEAAHCFQGFADALSTRIKRFNLALIDVSEATGISIVDVDAIVARAGAERLKLDWIHLDPEAYGLVAAEVARILADHGLIDLAGGADAR</sequence>
<keyword evidence="2" id="KW-1185">Reference proteome</keyword>
<accession>A0A916ZTP9</accession>
<evidence type="ECO:0000313" key="2">
    <source>
        <dbReference type="Proteomes" id="UP000644699"/>
    </source>
</evidence>
<comment type="caution">
    <text evidence="1">The sequence shown here is derived from an EMBL/GenBank/DDBJ whole genome shotgun (WGS) entry which is preliminary data.</text>
</comment>
<reference evidence="1" key="1">
    <citation type="journal article" date="2014" name="Int. J. Syst. Evol. Microbiol.">
        <title>Complete genome sequence of Corynebacterium casei LMG S-19264T (=DSM 44701T), isolated from a smear-ripened cheese.</title>
        <authorList>
            <consortium name="US DOE Joint Genome Institute (JGI-PGF)"/>
            <person name="Walter F."/>
            <person name="Albersmeier A."/>
            <person name="Kalinowski J."/>
            <person name="Ruckert C."/>
        </authorList>
    </citation>
    <scope>NUCLEOTIDE SEQUENCE</scope>
    <source>
        <strain evidence="1">CGMCC 1.15367</strain>
    </source>
</reference>
<reference evidence="1" key="2">
    <citation type="submission" date="2020-09" db="EMBL/GenBank/DDBJ databases">
        <authorList>
            <person name="Sun Q."/>
            <person name="Zhou Y."/>
        </authorList>
    </citation>
    <scope>NUCLEOTIDE SEQUENCE</scope>
    <source>
        <strain evidence="1">CGMCC 1.15367</strain>
    </source>
</reference>
<evidence type="ECO:0008006" key="3">
    <source>
        <dbReference type="Google" id="ProtNLM"/>
    </source>
</evidence>
<dbReference type="SUPFAM" id="SSF52266">
    <property type="entry name" value="SGNH hydrolase"/>
    <property type="match status" value="1"/>
</dbReference>
<name>A0A916ZTP9_9HYPH</name>
<proteinExistence type="predicted"/>
<dbReference type="EMBL" id="BMIQ01000005">
    <property type="protein sequence ID" value="GGE11080.1"/>
    <property type="molecule type" value="Genomic_DNA"/>
</dbReference>
<dbReference type="RefSeq" id="WP_188910352.1">
    <property type="nucleotide sequence ID" value="NZ_BMIQ01000005.1"/>
</dbReference>
<dbReference type="Gene3D" id="3.40.50.1110">
    <property type="entry name" value="SGNH hydrolase"/>
    <property type="match status" value="1"/>
</dbReference>
<dbReference type="Proteomes" id="UP000644699">
    <property type="component" value="Unassembled WGS sequence"/>
</dbReference>
<dbReference type="InterPro" id="IPR036514">
    <property type="entry name" value="SGNH_hydro_sf"/>
</dbReference>
<gene>
    <name evidence="1" type="ORF">GCM10011390_32670</name>
</gene>